<proteinExistence type="predicted"/>
<dbReference type="PANTHER" id="PTHR13847">
    <property type="entry name" value="SARCOSINE DEHYDROGENASE-RELATED"/>
    <property type="match status" value="1"/>
</dbReference>
<dbReference type="InterPro" id="IPR036188">
    <property type="entry name" value="FAD/NAD-bd_sf"/>
</dbReference>
<evidence type="ECO:0000256" key="2">
    <source>
        <dbReference type="ARBA" id="ARBA00039785"/>
    </source>
</evidence>
<organism evidence="6 7">
    <name type="scientific">Stephanodiscus triporus</name>
    <dbReference type="NCBI Taxonomy" id="2934178"/>
    <lineage>
        <taxon>Eukaryota</taxon>
        <taxon>Sar</taxon>
        <taxon>Stramenopiles</taxon>
        <taxon>Ochrophyta</taxon>
        <taxon>Bacillariophyta</taxon>
        <taxon>Coscinodiscophyceae</taxon>
        <taxon>Thalassiosirophycidae</taxon>
        <taxon>Stephanodiscales</taxon>
        <taxon>Stephanodiscaceae</taxon>
        <taxon>Stephanodiscus</taxon>
    </lineage>
</organism>
<keyword evidence="7" id="KW-1185">Reference proteome</keyword>
<dbReference type="Proteomes" id="UP001530315">
    <property type="component" value="Unassembled WGS sequence"/>
</dbReference>
<comment type="function">
    <text evidence="3">Required for the assembly of the mitochondrial membrane respiratory chain NADH dehydrogenase (Complex I). Involved in mid-late stages of complex I assembly.</text>
</comment>
<dbReference type="Pfam" id="PF01266">
    <property type="entry name" value="DAO"/>
    <property type="match status" value="1"/>
</dbReference>
<dbReference type="InterPro" id="IPR006076">
    <property type="entry name" value="FAD-dep_OxRdtase"/>
</dbReference>
<dbReference type="SUPFAM" id="SSF51905">
    <property type="entry name" value="FAD/NAD(P)-binding domain"/>
    <property type="match status" value="1"/>
</dbReference>
<accession>A0ABD3Q1T7</accession>
<evidence type="ECO:0000256" key="3">
    <source>
        <dbReference type="ARBA" id="ARBA00046185"/>
    </source>
</evidence>
<evidence type="ECO:0000313" key="6">
    <source>
        <dbReference type="EMBL" id="KAL3793997.1"/>
    </source>
</evidence>
<keyword evidence="1" id="KW-0560">Oxidoreductase</keyword>
<feature type="region of interest" description="Disordered" evidence="4">
    <location>
        <begin position="14"/>
        <end position="34"/>
    </location>
</feature>
<feature type="domain" description="FAD dependent oxidoreductase" evidence="5">
    <location>
        <begin position="6"/>
        <end position="356"/>
    </location>
</feature>
<gene>
    <name evidence="6" type="ORF">ACHAW5_001200</name>
</gene>
<evidence type="ECO:0000313" key="7">
    <source>
        <dbReference type="Proteomes" id="UP001530315"/>
    </source>
</evidence>
<dbReference type="EMBL" id="JALLAZ020000490">
    <property type="protein sequence ID" value="KAL3793997.1"/>
    <property type="molecule type" value="Genomic_DNA"/>
</dbReference>
<name>A0ABD3Q1T7_9STRA</name>
<dbReference type="Gene3D" id="3.50.50.60">
    <property type="entry name" value="FAD/NAD(P)-binding domain"/>
    <property type="match status" value="1"/>
</dbReference>
<dbReference type="PANTHER" id="PTHR13847:SF287">
    <property type="entry name" value="FAD-DEPENDENT OXIDOREDUCTASE DOMAIN-CONTAINING PROTEIN 1"/>
    <property type="match status" value="1"/>
</dbReference>
<dbReference type="AlphaFoldDB" id="A0ABD3Q1T7"/>
<sequence>MTERPQILVVDAGPAPGEGCGTRKSGTATLKTKDKHHDGSFSRIKMMTQIFTCSSAEFVKHHGEAGARRYLKATKAGLELQKGLAKELGGEILSEMGSYYVCPASQREELKAEYDLLRSLGECCDDLEFVENMDHVDGASKDFPCGIYFPRDAVIDSSEYAKRLLKRSLASGQGVALYNTRVVGVDDSPDVCTVTLHSGESVYANHVVVATGAMDPLPQLHGLIVPCYSYLAHVPVSPDKAIQQSANFFTWGGSAHDWCFDQGKVRVSGEDHFSAYKDPHMAERCGRMIDWAWEKYGRPSSTPVTELTHDRIPQQYGIYSETPDHAPLVGTRRDESRVCFLVGCNASGQTILSFAASLVPNLLGYRGGKLDESQRDALPNPLFNAKTFHPSTERAIDERRASTLHRELLEP</sequence>
<dbReference type="Gene3D" id="3.30.9.10">
    <property type="entry name" value="D-Amino Acid Oxidase, subunit A, domain 2"/>
    <property type="match status" value="1"/>
</dbReference>
<protein>
    <recommendedName>
        <fullName evidence="2">FAD-dependent oxidoreductase domain-containing protein 1</fullName>
    </recommendedName>
</protein>
<reference evidence="6 7" key="1">
    <citation type="submission" date="2024-10" db="EMBL/GenBank/DDBJ databases">
        <title>Updated reference genomes for cyclostephanoid diatoms.</title>
        <authorList>
            <person name="Roberts W.R."/>
            <person name="Alverson A.J."/>
        </authorList>
    </citation>
    <scope>NUCLEOTIDE SEQUENCE [LARGE SCALE GENOMIC DNA]</scope>
    <source>
        <strain evidence="6 7">AJA276-08</strain>
    </source>
</reference>
<comment type="caution">
    <text evidence="6">The sequence shown here is derived from an EMBL/GenBank/DDBJ whole genome shotgun (WGS) entry which is preliminary data.</text>
</comment>
<evidence type="ECO:0000256" key="1">
    <source>
        <dbReference type="ARBA" id="ARBA00023002"/>
    </source>
</evidence>
<evidence type="ECO:0000256" key="4">
    <source>
        <dbReference type="SAM" id="MobiDB-lite"/>
    </source>
</evidence>
<evidence type="ECO:0000259" key="5">
    <source>
        <dbReference type="Pfam" id="PF01266"/>
    </source>
</evidence>
<dbReference type="GO" id="GO:0016491">
    <property type="term" value="F:oxidoreductase activity"/>
    <property type="evidence" value="ECO:0007669"/>
    <property type="project" value="UniProtKB-KW"/>
</dbReference>